<evidence type="ECO:0000313" key="3">
    <source>
        <dbReference type="Proteomes" id="UP000199149"/>
    </source>
</evidence>
<keyword evidence="1" id="KW-0812">Transmembrane</keyword>
<gene>
    <name evidence="2" type="ORF">SAMN05421738_1029</name>
</gene>
<keyword evidence="1" id="KW-1133">Transmembrane helix</keyword>
<feature type="transmembrane region" description="Helical" evidence="1">
    <location>
        <begin position="64"/>
        <end position="85"/>
    </location>
</feature>
<dbReference type="AlphaFoldDB" id="A0A1I4T285"/>
<name>A0A1I4T285_9FLAO</name>
<accession>A0A1I4T285</accession>
<organism evidence="2 3">
    <name type="scientific">Algoriella xinjiangensis</name>
    <dbReference type="NCBI Taxonomy" id="684065"/>
    <lineage>
        <taxon>Bacteria</taxon>
        <taxon>Pseudomonadati</taxon>
        <taxon>Bacteroidota</taxon>
        <taxon>Flavobacteriia</taxon>
        <taxon>Flavobacteriales</taxon>
        <taxon>Weeksellaceae</taxon>
        <taxon>Algoriella</taxon>
    </lineage>
</organism>
<dbReference type="RefSeq" id="WP_092905902.1">
    <property type="nucleotide sequence ID" value="NZ_FOUZ01000002.1"/>
</dbReference>
<keyword evidence="1" id="KW-0472">Membrane</keyword>
<evidence type="ECO:0000313" key="2">
    <source>
        <dbReference type="EMBL" id="SFM70727.1"/>
    </source>
</evidence>
<dbReference type="EMBL" id="FOUZ01000002">
    <property type="protein sequence ID" value="SFM70727.1"/>
    <property type="molecule type" value="Genomic_DNA"/>
</dbReference>
<reference evidence="3" key="1">
    <citation type="submission" date="2016-10" db="EMBL/GenBank/DDBJ databases">
        <authorList>
            <person name="Varghese N."/>
            <person name="Submissions S."/>
        </authorList>
    </citation>
    <scope>NUCLEOTIDE SEQUENCE [LARGE SCALE GENOMIC DNA]</scope>
    <source>
        <strain evidence="3">XJ109</strain>
    </source>
</reference>
<protein>
    <submittedName>
        <fullName evidence="2">Uncharacterized protein</fullName>
    </submittedName>
</protein>
<dbReference type="Proteomes" id="UP000199149">
    <property type="component" value="Unassembled WGS sequence"/>
</dbReference>
<dbReference type="OrthoDB" id="981524at2"/>
<evidence type="ECO:0000256" key="1">
    <source>
        <dbReference type="SAM" id="Phobius"/>
    </source>
</evidence>
<sequence>MKENEFKNAFKVPEDYFSNLKDEIYLKKIKDQESFKVPTNYFETLEQSILEQTIQSKQSKVFQLNYWLVAACVILLAIISVPLILNNQEKQTNQVVDTEVKNEVYEKIYDTYIVTDQNKKSSNVTLDDSDFVLYNY</sequence>
<keyword evidence="3" id="KW-1185">Reference proteome</keyword>
<proteinExistence type="predicted"/>